<evidence type="ECO:0000256" key="2">
    <source>
        <dbReference type="SAM" id="SignalP"/>
    </source>
</evidence>
<gene>
    <name evidence="4" type="ORF">GSLYS_00018624001</name>
</gene>
<feature type="chain" id="PRO_5043629134" description="ShKT domain-containing protein" evidence="2">
    <location>
        <begin position="20"/>
        <end position="378"/>
    </location>
</feature>
<dbReference type="EMBL" id="CAXITT010000681">
    <property type="protein sequence ID" value="CAL1545141.1"/>
    <property type="molecule type" value="Genomic_DNA"/>
</dbReference>
<evidence type="ECO:0000259" key="3">
    <source>
        <dbReference type="PROSITE" id="PS51670"/>
    </source>
</evidence>
<sequence length="378" mass="42344">MDILALFGLTSMMVMTSLAFKSNWNQETRDYIVEIHNEKRREEIGCNMNKLVYDMELERQARQWAKRCVFKHETKKGRGENLAWDYNEKPEKELIKGSSQRWFDEKKKYRYGQEACGTTGACHYTQMVWWSTQKVGCYSLRCPNLVGAYRNSWYLVCFYTPKGNWIREKPYEKGCAKKCKEGQTEDNGLCMGEAKKGLCKDQKDNCPEWAEEGHCEKNPEYMLKECQKSCQDSTGCMHTCEGGETEVNGRCVGGVKGQTVSGGAGKVNGGSTSGGDDNGDCDDKDANCPKWAKGGQCKDNPGWMLVNCKKSCKVSTGCTTKCKEGETEVNGRCVGRVKGQTVSCFLAVSPSVRMFARTLTLTARFGLIAGNAIKFLIT</sequence>
<evidence type="ECO:0000256" key="1">
    <source>
        <dbReference type="PROSITE-ProRule" id="PRU01005"/>
    </source>
</evidence>
<evidence type="ECO:0000313" key="5">
    <source>
        <dbReference type="Proteomes" id="UP001497497"/>
    </source>
</evidence>
<dbReference type="CDD" id="cd05380">
    <property type="entry name" value="CAP_euk"/>
    <property type="match status" value="1"/>
</dbReference>
<proteinExistence type="predicted"/>
<dbReference type="PROSITE" id="PS51670">
    <property type="entry name" value="SHKT"/>
    <property type="match status" value="2"/>
</dbReference>
<dbReference type="Pfam" id="PF01549">
    <property type="entry name" value="ShK"/>
    <property type="match status" value="2"/>
</dbReference>
<accession>A0AAV2IHJ7</accession>
<dbReference type="Gene3D" id="3.40.33.10">
    <property type="entry name" value="CAP"/>
    <property type="match status" value="1"/>
</dbReference>
<organism evidence="4 5">
    <name type="scientific">Lymnaea stagnalis</name>
    <name type="common">Great pond snail</name>
    <name type="synonym">Helix stagnalis</name>
    <dbReference type="NCBI Taxonomy" id="6523"/>
    <lineage>
        <taxon>Eukaryota</taxon>
        <taxon>Metazoa</taxon>
        <taxon>Spiralia</taxon>
        <taxon>Lophotrochozoa</taxon>
        <taxon>Mollusca</taxon>
        <taxon>Gastropoda</taxon>
        <taxon>Heterobranchia</taxon>
        <taxon>Euthyneura</taxon>
        <taxon>Panpulmonata</taxon>
        <taxon>Hygrophila</taxon>
        <taxon>Lymnaeoidea</taxon>
        <taxon>Lymnaeidae</taxon>
        <taxon>Lymnaea</taxon>
    </lineage>
</organism>
<dbReference type="PRINTS" id="PR00837">
    <property type="entry name" value="V5TPXLIKE"/>
</dbReference>
<feature type="domain" description="ShKT" evidence="3">
    <location>
        <begin position="281"/>
        <end position="318"/>
    </location>
</feature>
<dbReference type="InterPro" id="IPR035940">
    <property type="entry name" value="CAP_sf"/>
</dbReference>
<dbReference type="InterPro" id="IPR001283">
    <property type="entry name" value="CRISP-related"/>
</dbReference>
<reference evidence="4 5" key="1">
    <citation type="submission" date="2024-04" db="EMBL/GenBank/DDBJ databases">
        <authorList>
            <consortium name="Genoscope - CEA"/>
            <person name="William W."/>
        </authorList>
    </citation>
    <scope>NUCLEOTIDE SEQUENCE [LARGE SCALE GENOMIC DNA]</scope>
</reference>
<name>A0AAV2IHJ7_LYMST</name>
<comment type="caution">
    <text evidence="1">Lacks conserved residue(s) required for the propagation of feature annotation.</text>
</comment>
<dbReference type="AlphaFoldDB" id="A0AAV2IHJ7"/>
<dbReference type="InterPro" id="IPR003582">
    <property type="entry name" value="ShKT_dom"/>
</dbReference>
<dbReference type="Pfam" id="PF00188">
    <property type="entry name" value="CAP"/>
    <property type="match status" value="1"/>
</dbReference>
<dbReference type="SMART" id="SM00254">
    <property type="entry name" value="ShKT"/>
    <property type="match status" value="2"/>
</dbReference>
<keyword evidence="5" id="KW-1185">Reference proteome</keyword>
<keyword evidence="2" id="KW-0732">Signal</keyword>
<dbReference type="InterPro" id="IPR014044">
    <property type="entry name" value="CAP_dom"/>
</dbReference>
<dbReference type="SMART" id="SM00198">
    <property type="entry name" value="SCP"/>
    <property type="match status" value="1"/>
</dbReference>
<feature type="domain" description="ShKT" evidence="3">
    <location>
        <begin position="199"/>
        <end position="236"/>
    </location>
</feature>
<comment type="caution">
    <text evidence="4">The sequence shown here is derived from an EMBL/GenBank/DDBJ whole genome shotgun (WGS) entry which is preliminary data.</text>
</comment>
<feature type="signal peptide" evidence="2">
    <location>
        <begin position="1"/>
        <end position="19"/>
    </location>
</feature>
<protein>
    <recommendedName>
        <fullName evidence="3">ShKT domain-containing protein</fullName>
    </recommendedName>
</protein>
<dbReference type="PANTHER" id="PTHR10334">
    <property type="entry name" value="CYSTEINE-RICH SECRETORY PROTEIN-RELATED"/>
    <property type="match status" value="1"/>
</dbReference>
<evidence type="ECO:0000313" key="4">
    <source>
        <dbReference type="EMBL" id="CAL1545141.1"/>
    </source>
</evidence>
<dbReference type="SUPFAM" id="SSF55797">
    <property type="entry name" value="PR-1-like"/>
    <property type="match status" value="1"/>
</dbReference>
<dbReference type="Proteomes" id="UP001497497">
    <property type="component" value="Unassembled WGS sequence"/>
</dbReference>